<keyword evidence="1" id="KW-0808">Transferase</keyword>
<organism evidence="1 2">
    <name type="scientific">Candidatus Venteria ishoeyi</name>
    <dbReference type="NCBI Taxonomy" id="1899563"/>
    <lineage>
        <taxon>Bacteria</taxon>
        <taxon>Pseudomonadati</taxon>
        <taxon>Pseudomonadota</taxon>
        <taxon>Gammaproteobacteria</taxon>
        <taxon>Thiotrichales</taxon>
        <taxon>Thiotrichaceae</taxon>
        <taxon>Venteria</taxon>
    </lineage>
</organism>
<dbReference type="RefSeq" id="WP_103920792.1">
    <property type="nucleotide sequence ID" value="NZ_FMSV02000514.1"/>
</dbReference>
<reference evidence="1 2" key="1">
    <citation type="submission" date="2016-10" db="EMBL/GenBank/DDBJ databases">
        <authorList>
            <person name="de Groot N.N."/>
        </authorList>
    </citation>
    <scope>NUCLEOTIDE SEQUENCE [LARGE SCALE GENOMIC DNA]</scope>
    <source>
        <strain evidence="1">MBHS1</strain>
    </source>
</reference>
<dbReference type="EMBL" id="FMSV02000514">
    <property type="protein sequence ID" value="SEH07088.1"/>
    <property type="molecule type" value="Genomic_DNA"/>
</dbReference>
<dbReference type="OrthoDB" id="9773188at2"/>
<dbReference type="InterPro" id="IPR029063">
    <property type="entry name" value="SAM-dependent_MTases_sf"/>
</dbReference>
<gene>
    <name evidence="1" type="primary">cmoB_3</name>
    <name evidence="1" type="ORF">MBHS_02956</name>
</gene>
<dbReference type="GO" id="GO:0008168">
    <property type="term" value="F:methyltransferase activity"/>
    <property type="evidence" value="ECO:0007669"/>
    <property type="project" value="UniProtKB-KW"/>
</dbReference>
<name>A0A1H6FAH0_9GAMM</name>
<protein>
    <submittedName>
        <fullName evidence="1">tRNA (Mo5U34)-methyltransferase</fullName>
    </submittedName>
</protein>
<evidence type="ECO:0000313" key="1">
    <source>
        <dbReference type="EMBL" id="SEH07088.1"/>
    </source>
</evidence>
<dbReference type="AlphaFoldDB" id="A0A1H6FAH0"/>
<dbReference type="Gene3D" id="3.40.50.150">
    <property type="entry name" value="Vaccinia Virus protein VP39"/>
    <property type="match status" value="1"/>
</dbReference>
<dbReference type="SUPFAM" id="SSF53335">
    <property type="entry name" value="S-adenosyl-L-methionine-dependent methyltransferases"/>
    <property type="match status" value="1"/>
</dbReference>
<proteinExistence type="predicted"/>
<dbReference type="CDD" id="cd02440">
    <property type="entry name" value="AdoMet_MTases"/>
    <property type="match status" value="1"/>
</dbReference>
<sequence length="266" mass="29979">MPSNNILDAYITNLPTPQNALNLFQGEWRSKLPEAYAPLKTTGQAGLFEDDRIAWMLQQIGDISGQDILELGPLEAGHSYMLEQAGAASVTSIEANTRAYLKCLVMKEVLELQRVCFLLGDFVTWLRREQVPHFDLSIASGVLYHMKNPVELLELLAKTSDRLFIWTYYYDKEILANNPNIPADKFAQGQETSWAGFQHTLYPQDYQAALNWNGFYGGPETSSCWLPRQTILDALVFFGFKNIQIYGEATAEHPNGPCFSLLASKE</sequence>
<dbReference type="Proteomes" id="UP000236724">
    <property type="component" value="Unassembled WGS sequence"/>
</dbReference>
<dbReference type="InterPro" id="IPR027555">
    <property type="entry name" value="Mo5U34_MeTrfas-like"/>
</dbReference>
<keyword evidence="1" id="KW-0489">Methyltransferase</keyword>
<evidence type="ECO:0000313" key="2">
    <source>
        <dbReference type="Proteomes" id="UP000236724"/>
    </source>
</evidence>
<dbReference type="GO" id="GO:0032259">
    <property type="term" value="P:methylation"/>
    <property type="evidence" value="ECO:0007669"/>
    <property type="project" value="UniProtKB-KW"/>
</dbReference>
<keyword evidence="2" id="KW-1185">Reference proteome</keyword>
<dbReference type="Pfam" id="PF08003">
    <property type="entry name" value="Methyltransf_9"/>
    <property type="match status" value="1"/>
</dbReference>
<accession>A0A1H6FAH0</accession>